<protein>
    <submittedName>
        <fullName evidence="1">Uncharacterized protein</fullName>
    </submittedName>
</protein>
<sequence length="136" mass="15575">MSKGFDMNIGLDYDDTYTADRRLWRDVIGLMKGYGHDVRFVTFRFSEPNGYDNVDILYDAETLQIPVIFCNGVQKDEVCRQLGFFVDIWIDDFPVGIPKKDHLDGMLKGVRLNDLRAAPPVEIAAPVYSEEPLVIR</sequence>
<evidence type="ECO:0000313" key="1">
    <source>
        <dbReference type="EMBL" id="QPL11088.1"/>
    </source>
</evidence>
<organism evidence="1 2">
    <name type="scientific">Escherichia phage ES17</name>
    <dbReference type="NCBI Taxonomy" id="2662277"/>
    <lineage>
        <taxon>Viruses</taxon>
        <taxon>Duplodnaviria</taxon>
        <taxon>Heunggongvirae</taxon>
        <taxon>Uroviricota</taxon>
        <taxon>Caudoviricetes</taxon>
        <taxon>Mktvariviridae</taxon>
        <taxon>Gordonclarkvirinae</taxon>
        <taxon>Kuravirus</taxon>
        <taxon>Kuravirus ES17</taxon>
    </lineage>
</organism>
<gene>
    <name evidence="1" type="ORF">ES17_43</name>
</gene>
<proteinExistence type="predicted"/>
<name>A0A7T0LW50_9CAUD</name>
<dbReference type="Proteomes" id="UP000594589">
    <property type="component" value="Segment"/>
</dbReference>
<keyword evidence="2" id="KW-1185">Reference proteome</keyword>
<reference evidence="1 2" key="1">
    <citation type="journal article" date="2019" name="Front. Microbiol.">
        <title>Constructing and Characterizing Bacteriophage Libraries for Phage Therapy of Human Infections.</title>
        <authorList>
            <person name="Gibson S.B."/>
            <person name="Green S.I."/>
            <person name="Liu C.G."/>
            <person name="Salazar K.C."/>
            <person name="Clark J.R."/>
            <person name="Terwilliger A.L."/>
            <person name="Kaplan H.B."/>
            <person name="Maresso A.W."/>
            <person name="Trautner B.W."/>
            <person name="Ramig R.F."/>
        </authorList>
    </citation>
    <scope>NUCLEOTIDE SEQUENCE [LARGE SCALE GENOMIC DNA]</scope>
</reference>
<evidence type="ECO:0000313" key="2">
    <source>
        <dbReference type="Proteomes" id="UP000594589"/>
    </source>
</evidence>
<accession>A0A7T0LW50</accession>
<dbReference type="EMBL" id="MN508615">
    <property type="protein sequence ID" value="QPL11088.1"/>
    <property type="molecule type" value="Genomic_DNA"/>
</dbReference>